<evidence type="ECO:0000256" key="2">
    <source>
        <dbReference type="ARBA" id="ARBA00004687"/>
    </source>
</evidence>
<comment type="similarity">
    <text evidence="3">Belongs to the glycosyltransferase 22 family. PIGB subfamily.</text>
</comment>
<dbReference type="EC" id="2.4.1.-" evidence="12"/>
<evidence type="ECO:0000313" key="15">
    <source>
        <dbReference type="Proteomes" id="UP000256645"/>
    </source>
</evidence>
<dbReference type="GO" id="GO:0005789">
    <property type="term" value="C:endoplasmic reticulum membrane"/>
    <property type="evidence" value="ECO:0007669"/>
    <property type="project" value="UniProtKB-SubCell"/>
</dbReference>
<accession>A0A3D8QSQ7</accession>
<comment type="function">
    <text evidence="11">Mannosyltransferase involved in glycosylphosphatidylinositol-anchor biosynthesis. Transfers the third mannose to Man2-GlcN-acyl-PI during GPI precursor assembly.</text>
</comment>
<feature type="transmembrane region" description="Helical" evidence="12">
    <location>
        <begin position="390"/>
        <end position="411"/>
    </location>
</feature>
<evidence type="ECO:0000256" key="7">
    <source>
        <dbReference type="ARBA" id="ARBA00022692"/>
    </source>
</evidence>
<feature type="transmembrane region" description="Helical" evidence="12">
    <location>
        <begin position="440"/>
        <end position="457"/>
    </location>
</feature>
<comment type="pathway">
    <text evidence="2">Glycolipid biosynthesis; glycosylphosphatidylinositol-anchor biosynthesis.</text>
</comment>
<dbReference type="UniPathway" id="UPA00196"/>
<feature type="transmembrane region" description="Helical" evidence="12">
    <location>
        <begin position="328"/>
        <end position="353"/>
    </location>
</feature>
<keyword evidence="10 12" id="KW-0472">Membrane</keyword>
<keyword evidence="5 12" id="KW-0328">Glycosyltransferase</keyword>
<feature type="region of interest" description="Disordered" evidence="13">
    <location>
        <begin position="1"/>
        <end position="30"/>
    </location>
</feature>
<feature type="transmembrane region" description="Helical" evidence="12">
    <location>
        <begin position="365"/>
        <end position="384"/>
    </location>
</feature>
<evidence type="ECO:0000256" key="11">
    <source>
        <dbReference type="ARBA" id="ARBA00024708"/>
    </source>
</evidence>
<name>A0A3D8QSQ7_9HELO</name>
<feature type="transmembrane region" description="Helical" evidence="12">
    <location>
        <begin position="274"/>
        <end position="294"/>
    </location>
</feature>
<comment type="caution">
    <text evidence="14">The sequence shown here is derived from an EMBL/GenBank/DDBJ whole genome shotgun (WGS) entry which is preliminary data.</text>
</comment>
<organism evidence="14 15">
    <name type="scientific">Coleophoma cylindrospora</name>
    <dbReference type="NCBI Taxonomy" id="1849047"/>
    <lineage>
        <taxon>Eukaryota</taxon>
        <taxon>Fungi</taxon>
        <taxon>Dikarya</taxon>
        <taxon>Ascomycota</taxon>
        <taxon>Pezizomycotina</taxon>
        <taxon>Leotiomycetes</taxon>
        <taxon>Helotiales</taxon>
        <taxon>Dermateaceae</taxon>
        <taxon>Coleophoma</taxon>
    </lineage>
</organism>
<evidence type="ECO:0000256" key="12">
    <source>
        <dbReference type="RuleBase" id="RU363075"/>
    </source>
</evidence>
<evidence type="ECO:0000256" key="9">
    <source>
        <dbReference type="ARBA" id="ARBA00022989"/>
    </source>
</evidence>
<dbReference type="OrthoDB" id="416834at2759"/>
<feature type="compositionally biased region" description="Basic and acidic residues" evidence="13">
    <location>
        <begin position="10"/>
        <end position="22"/>
    </location>
</feature>
<evidence type="ECO:0000256" key="10">
    <source>
        <dbReference type="ARBA" id="ARBA00023136"/>
    </source>
</evidence>
<dbReference type="STRING" id="1849047.A0A3D8QSQ7"/>
<dbReference type="PANTHER" id="PTHR22760:SF4">
    <property type="entry name" value="GPI MANNOSYLTRANSFERASE 3"/>
    <property type="match status" value="1"/>
</dbReference>
<evidence type="ECO:0000256" key="4">
    <source>
        <dbReference type="ARBA" id="ARBA00022502"/>
    </source>
</evidence>
<keyword evidence="9 12" id="KW-1133">Transmembrane helix</keyword>
<evidence type="ECO:0000313" key="14">
    <source>
        <dbReference type="EMBL" id="RDW64853.1"/>
    </source>
</evidence>
<gene>
    <name evidence="14" type="ORF">BP6252_10504</name>
</gene>
<evidence type="ECO:0000256" key="3">
    <source>
        <dbReference type="ARBA" id="ARBA00006065"/>
    </source>
</evidence>
<evidence type="ECO:0000256" key="1">
    <source>
        <dbReference type="ARBA" id="ARBA00004477"/>
    </source>
</evidence>
<reference evidence="14 15" key="1">
    <citation type="journal article" date="2018" name="IMA Fungus">
        <title>IMA Genome-F 9: Draft genome sequence of Annulohypoxylon stygium, Aspergillus mulundensis, Berkeleyomyces basicola (syn. Thielaviopsis basicola), Ceratocystis smalleyi, two Cercospora beticola strains, Coleophoma cylindrospora, Fusarium fracticaudum, Phialophora cf. hyalina, and Morchella septimelata.</title>
        <authorList>
            <person name="Wingfield B.D."/>
            <person name="Bills G.F."/>
            <person name="Dong Y."/>
            <person name="Huang W."/>
            <person name="Nel W.J."/>
            <person name="Swalarsk-Parry B.S."/>
            <person name="Vaghefi N."/>
            <person name="Wilken P.M."/>
            <person name="An Z."/>
            <person name="de Beer Z.W."/>
            <person name="De Vos L."/>
            <person name="Chen L."/>
            <person name="Duong T.A."/>
            <person name="Gao Y."/>
            <person name="Hammerbacher A."/>
            <person name="Kikkert J.R."/>
            <person name="Li Y."/>
            <person name="Li H."/>
            <person name="Li K."/>
            <person name="Li Q."/>
            <person name="Liu X."/>
            <person name="Ma X."/>
            <person name="Naidoo K."/>
            <person name="Pethybridge S.J."/>
            <person name="Sun J."/>
            <person name="Steenkamp E.T."/>
            <person name="van der Nest M.A."/>
            <person name="van Wyk S."/>
            <person name="Wingfield M.J."/>
            <person name="Xiong C."/>
            <person name="Yue Q."/>
            <person name="Zhang X."/>
        </authorList>
    </citation>
    <scope>NUCLEOTIDE SEQUENCE [LARGE SCALE GENOMIC DNA]</scope>
    <source>
        <strain evidence="14 15">BP6252</strain>
    </source>
</reference>
<dbReference type="GO" id="GO:0006506">
    <property type="term" value="P:GPI anchor biosynthetic process"/>
    <property type="evidence" value="ECO:0007669"/>
    <property type="project" value="UniProtKB-UniPathway"/>
</dbReference>
<comment type="subcellular location">
    <subcellularLocation>
        <location evidence="1 12">Endoplasmic reticulum membrane</location>
        <topology evidence="1 12">Multi-pass membrane protein</topology>
    </subcellularLocation>
</comment>
<sequence length="646" mass="73719">MNTYKNLPPLRERPTAKPEDGNVKPPPVHQSVNDFMSRDVLALILVFRFTNAILVNTFFQPDEYFQALEPAWQLAFGPESGAWITWEWQNQLRSSLHPVLFAAVYYVSNAALEYLSIFPQARAMVMTVLPRILQSLIAAAGDYFTWQLAEKIYGTGSDIAWTTFLLTLFSPWQWFCSTRTFSNSLEMTLTIVALYYWPWKMAGGDEKPESDAKKSQAGVFDSLASVNGLRLSLLAAALACILRPTNLLIWLSVAPLTILRPFLQGHSLTQPKDYMIIFREVLLCGSAMLLISALSDRFYYGEWTFPAYQWFRFNVGQDLAVFYGSMPFHYYISQGIPLLLTTYLPFLLAAPFFKTTEKPTGATQNLTFIFTATIISSISALSLIEHKEVRFIYPLLPLLHILLSPTVTAIFTTMETSTKFPEPFPSTPIVTVRKTSRYSYLKFSILLLNIAIGYYTTQIHQAGVISVVDFLRKDYETLALDSRGNLQSMNITYPDMPALEEWERSDYTDGETFAAFLMPCHSTPWRSHLAHPGLNAWALTCEPPLALPAGSKERSEYRDEADRFFDNPSKFLTEEVGGRERAWPRYVVGFEGIGAELKEWYENAVPGFKVKERWRTSNSHWHDDPRRVGDVVVWEFVDGSIIQRMW</sequence>
<keyword evidence="8 12" id="KW-0256">Endoplasmic reticulum</keyword>
<evidence type="ECO:0000256" key="6">
    <source>
        <dbReference type="ARBA" id="ARBA00022679"/>
    </source>
</evidence>
<dbReference type="Proteomes" id="UP000256645">
    <property type="component" value="Unassembled WGS sequence"/>
</dbReference>
<keyword evidence="7 12" id="KW-0812">Transmembrane</keyword>
<feature type="transmembrane region" description="Helical" evidence="12">
    <location>
        <begin position="231"/>
        <end position="253"/>
    </location>
</feature>
<evidence type="ECO:0000256" key="5">
    <source>
        <dbReference type="ARBA" id="ARBA00022676"/>
    </source>
</evidence>
<dbReference type="AlphaFoldDB" id="A0A3D8QSQ7"/>
<protein>
    <recommendedName>
        <fullName evidence="12">Mannosyltransferase</fullName>
        <ecNumber evidence="12">2.4.1.-</ecNumber>
    </recommendedName>
</protein>
<dbReference type="InterPro" id="IPR005599">
    <property type="entry name" value="GPI_mannosylTrfase"/>
</dbReference>
<dbReference type="EMBL" id="PDLM01000012">
    <property type="protein sequence ID" value="RDW64853.1"/>
    <property type="molecule type" value="Genomic_DNA"/>
</dbReference>
<dbReference type="GO" id="GO:0000026">
    <property type="term" value="F:alpha-1,2-mannosyltransferase activity"/>
    <property type="evidence" value="ECO:0007669"/>
    <property type="project" value="TreeGrafter"/>
</dbReference>
<dbReference type="Pfam" id="PF03901">
    <property type="entry name" value="Glyco_transf_22"/>
    <property type="match status" value="1"/>
</dbReference>
<evidence type="ECO:0000256" key="13">
    <source>
        <dbReference type="SAM" id="MobiDB-lite"/>
    </source>
</evidence>
<keyword evidence="15" id="KW-1185">Reference proteome</keyword>
<keyword evidence="4" id="KW-0337">GPI-anchor biosynthesis</keyword>
<evidence type="ECO:0000256" key="8">
    <source>
        <dbReference type="ARBA" id="ARBA00022824"/>
    </source>
</evidence>
<proteinExistence type="inferred from homology"/>
<keyword evidence="6" id="KW-0808">Transferase</keyword>
<dbReference type="PANTHER" id="PTHR22760">
    <property type="entry name" value="GLYCOSYLTRANSFERASE"/>
    <property type="match status" value="1"/>
</dbReference>